<evidence type="ECO:0000256" key="2">
    <source>
        <dbReference type="ARBA" id="ARBA00022840"/>
    </source>
</evidence>
<reference evidence="6" key="2">
    <citation type="submission" date="2015-01" db="EMBL/GenBank/DDBJ databases">
        <title>Evolutionary Origins and Diversification of the Mycorrhizal Mutualists.</title>
        <authorList>
            <consortium name="DOE Joint Genome Institute"/>
            <consortium name="Mycorrhizal Genomics Consortium"/>
            <person name="Kohler A."/>
            <person name="Kuo A."/>
            <person name="Nagy L.G."/>
            <person name="Floudas D."/>
            <person name="Copeland A."/>
            <person name="Barry K.W."/>
            <person name="Cichocki N."/>
            <person name="Veneault-Fourrey C."/>
            <person name="LaButti K."/>
            <person name="Lindquist E.A."/>
            <person name="Lipzen A."/>
            <person name="Lundell T."/>
            <person name="Morin E."/>
            <person name="Murat C."/>
            <person name="Riley R."/>
            <person name="Ohm R."/>
            <person name="Sun H."/>
            <person name="Tunlid A."/>
            <person name="Henrissat B."/>
            <person name="Grigoriev I.V."/>
            <person name="Hibbett D.S."/>
            <person name="Martin F."/>
        </authorList>
    </citation>
    <scope>NUCLEOTIDE SEQUENCE [LARGE SCALE GENOMIC DNA]</scope>
    <source>
        <strain evidence="6">F 1598</strain>
    </source>
</reference>
<dbReference type="InterPro" id="IPR017871">
    <property type="entry name" value="ABC_transporter-like_CS"/>
</dbReference>
<evidence type="ECO:0000256" key="1">
    <source>
        <dbReference type="ARBA" id="ARBA00022741"/>
    </source>
</evidence>
<gene>
    <name evidence="5" type="ORF">PILCRDRAFT_818935</name>
</gene>
<keyword evidence="2" id="KW-0067">ATP-binding</keyword>
<evidence type="ECO:0000259" key="4">
    <source>
        <dbReference type="PROSITE" id="PS50893"/>
    </source>
</evidence>
<dbReference type="InterPro" id="IPR003439">
    <property type="entry name" value="ABC_transporter-like_ATP-bd"/>
</dbReference>
<dbReference type="InterPro" id="IPR003593">
    <property type="entry name" value="AAA+_ATPase"/>
</dbReference>
<protein>
    <recommendedName>
        <fullName evidence="4">ABC transporter domain-containing protein</fullName>
    </recommendedName>
</protein>
<keyword evidence="1" id="KW-0547">Nucleotide-binding</keyword>
<dbReference type="HOGENOM" id="CLU_000604_84_3_1"/>
<dbReference type="CDD" id="cd03228">
    <property type="entry name" value="ABCC_MRP_Like"/>
    <property type="match status" value="1"/>
</dbReference>
<dbReference type="PANTHER" id="PTHR24221">
    <property type="entry name" value="ATP-BINDING CASSETTE SUB-FAMILY B"/>
    <property type="match status" value="1"/>
</dbReference>
<dbReference type="InterPro" id="IPR027417">
    <property type="entry name" value="P-loop_NTPase"/>
</dbReference>
<dbReference type="SMART" id="SM00382">
    <property type="entry name" value="AAA"/>
    <property type="match status" value="1"/>
</dbReference>
<dbReference type="GO" id="GO:0034040">
    <property type="term" value="F:ATPase-coupled lipid transmembrane transporter activity"/>
    <property type="evidence" value="ECO:0007669"/>
    <property type="project" value="TreeGrafter"/>
</dbReference>
<dbReference type="InParanoid" id="A0A0C3G051"/>
<comment type="similarity">
    <text evidence="3">Belongs to the ABC transporter superfamily. ABCB family. Heavy Metal importer (TC 3.A.1.210) subfamily.</text>
</comment>
<dbReference type="Pfam" id="PF00005">
    <property type="entry name" value="ABC_tran"/>
    <property type="match status" value="1"/>
</dbReference>
<dbReference type="STRING" id="765440.A0A0C3G051"/>
<dbReference type="PROSITE" id="PS50893">
    <property type="entry name" value="ABC_TRANSPORTER_2"/>
    <property type="match status" value="1"/>
</dbReference>
<keyword evidence="6" id="KW-1185">Reference proteome</keyword>
<dbReference type="EMBL" id="KN832989">
    <property type="protein sequence ID" value="KIM83911.1"/>
    <property type="molecule type" value="Genomic_DNA"/>
</dbReference>
<feature type="domain" description="ABC transporter" evidence="4">
    <location>
        <begin position="443"/>
        <end position="712"/>
    </location>
</feature>
<reference evidence="5 6" key="1">
    <citation type="submission" date="2014-04" db="EMBL/GenBank/DDBJ databases">
        <authorList>
            <consortium name="DOE Joint Genome Institute"/>
            <person name="Kuo A."/>
            <person name="Tarkka M."/>
            <person name="Buscot F."/>
            <person name="Kohler A."/>
            <person name="Nagy L.G."/>
            <person name="Floudas D."/>
            <person name="Copeland A."/>
            <person name="Barry K.W."/>
            <person name="Cichocki N."/>
            <person name="Veneault-Fourrey C."/>
            <person name="LaButti K."/>
            <person name="Lindquist E.A."/>
            <person name="Lipzen A."/>
            <person name="Lundell T."/>
            <person name="Morin E."/>
            <person name="Murat C."/>
            <person name="Sun H."/>
            <person name="Tunlid A."/>
            <person name="Henrissat B."/>
            <person name="Grigoriev I.V."/>
            <person name="Hibbett D.S."/>
            <person name="Martin F."/>
            <person name="Nordberg H.P."/>
            <person name="Cantor M.N."/>
            <person name="Hua S.X."/>
        </authorList>
    </citation>
    <scope>NUCLEOTIDE SEQUENCE [LARGE SCALE GENOMIC DNA]</scope>
    <source>
        <strain evidence="5 6">F 1598</strain>
    </source>
</reference>
<dbReference type="PROSITE" id="PS00211">
    <property type="entry name" value="ABC_TRANSPORTER_1"/>
    <property type="match status" value="1"/>
</dbReference>
<evidence type="ECO:0000313" key="6">
    <source>
        <dbReference type="Proteomes" id="UP000054166"/>
    </source>
</evidence>
<accession>A0A0C3G051</accession>
<dbReference type="AlphaFoldDB" id="A0A0C3G051"/>
<dbReference type="GO" id="GO:0016887">
    <property type="term" value="F:ATP hydrolysis activity"/>
    <property type="evidence" value="ECO:0007669"/>
    <property type="project" value="InterPro"/>
</dbReference>
<sequence>MMCQILHSRPMLFSADDFRFPSHRSTFQKPPLKPPATSSSDLVYDAWLASRVMPRRRGALLVAGAQRPLTNANTKLAYTITRECAYDLLMHLWGLHPIRTTVMMCLNILRGLFPAFRGYSQAMIIDELQSLVASGHFTWSRLLHLMAVEILRRVLESLIESFASDNETLVHNSARFFVEYQQMDQRLRLDIPTLADPVVRDLLQESDLFVRSFNGMGGFVLLSPFDFVHILALLSELFAHIWVLLSLTGGCQHLGALIISLVSALLPLMLKWCGFSQTLSESVSSREEARTAERQEKLRSLAYSDFHRPEIILFGLGPWILRSWATTRKAMLGKENSTPLQESSMPLFLSQINISDLLFALQNIPLVIILQSSSTSLGSLALYRSSIQSVVFTMTNLITTTRMAFQGVFLMGAFCAAMKIQPRLKPVKENTVRYRHRPRGIQIQASNLSYTYPGNKEPALRDISFSLEAGETLAIVGYNGSGKSTLAKILLRILDFDKGNLLVNGIDIRRYDPVEYHRHITTVFQGFSKFNSTVKENIGVGDVQKMRSNAAIGKAISLAGAETIVDSLPHGLRTKLDTSGFGSTALPPFCNNTASSKTSRIHHGLSGGEWQRIAISRAFMRADQPEIDLLLFDEPTSSLDAHAQNKVFETIERISRSDSGEPTKTVIFITHRLSTARRADKIAMMDNGTITEFGSHEELLGACGSYAALYRASV</sequence>
<dbReference type="Proteomes" id="UP000054166">
    <property type="component" value="Unassembled WGS sequence"/>
</dbReference>
<name>A0A0C3G051_PILCF</name>
<dbReference type="Gene3D" id="3.40.50.300">
    <property type="entry name" value="P-loop containing nucleotide triphosphate hydrolases"/>
    <property type="match status" value="1"/>
</dbReference>
<dbReference type="OrthoDB" id="6500128at2759"/>
<dbReference type="SUPFAM" id="SSF52540">
    <property type="entry name" value="P-loop containing nucleoside triphosphate hydrolases"/>
    <property type="match status" value="1"/>
</dbReference>
<dbReference type="PANTHER" id="PTHR24221:SF654">
    <property type="entry name" value="ATP-BINDING CASSETTE SUB-FAMILY B MEMBER 6"/>
    <property type="match status" value="1"/>
</dbReference>
<dbReference type="InterPro" id="IPR039421">
    <property type="entry name" value="Type_1_exporter"/>
</dbReference>
<evidence type="ECO:0000256" key="3">
    <source>
        <dbReference type="ARBA" id="ARBA00024363"/>
    </source>
</evidence>
<dbReference type="GO" id="GO:0005524">
    <property type="term" value="F:ATP binding"/>
    <property type="evidence" value="ECO:0007669"/>
    <property type="project" value="UniProtKB-KW"/>
</dbReference>
<evidence type="ECO:0000313" key="5">
    <source>
        <dbReference type="EMBL" id="KIM83911.1"/>
    </source>
</evidence>
<organism evidence="5 6">
    <name type="scientific">Piloderma croceum (strain F 1598)</name>
    <dbReference type="NCBI Taxonomy" id="765440"/>
    <lineage>
        <taxon>Eukaryota</taxon>
        <taxon>Fungi</taxon>
        <taxon>Dikarya</taxon>
        <taxon>Basidiomycota</taxon>
        <taxon>Agaricomycotina</taxon>
        <taxon>Agaricomycetes</taxon>
        <taxon>Agaricomycetidae</taxon>
        <taxon>Atheliales</taxon>
        <taxon>Atheliaceae</taxon>
        <taxon>Piloderma</taxon>
    </lineage>
</organism>
<proteinExistence type="inferred from homology"/>